<accession>A0A381NNB7</accession>
<dbReference type="InterPro" id="IPR036388">
    <property type="entry name" value="WH-like_DNA-bd_sf"/>
</dbReference>
<dbReference type="EMBL" id="UINC01000439">
    <property type="protein sequence ID" value="SUZ55308.1"/>
    <property type="molecule type" value="Genomic_DNA"/>
</dbReference>
<name>A0A381NNB7_9ZZZZ</name>
<sequence>MRGEGLGEVVTLEEINRFLTIEKSNLNDTVESLVKMGYLELSTNSENISEVQLTEQGKKEGKIRFKEEFENFLGHEDHMVCDDPNCDCHAESFEGICQHLTENEGHLH</sequence>
<gene>
    <name evidence="1" type="ORF">METZ01_LOCUS8162</name>
</gene>
<evidence type="ECO:0000313" key="1">
    <source>
        <dbReference type="EMBL" id="SUZ55308.1"/>
    </source>
</evidence>
<reference evidence="1" key="1">
    <citation type="submission" date="2018-05" db="EMBL/GenBank/DDBJ databases">
        <authorList>
            <person name="Lanie J.A."/>
            <person name="Ng W.-L."/>
            <person name="Kazmierczak K.M."/>
            <person name="Andrzejewski T.M."/>
            <person name="Davidsen T.M."/>
            <person name="Wayne K.J."/>
            <person name="Tettelin H."/>
            <person name="Glass J.I."/>
            <person name="Rusch D."/>
            <person name="Podicherti R."/>
            <person name="Tsui H.-C.T."/>
            <person name="Winkler M.E."/>
        </authorList>
    </citation>
    <scope>NUCLEOTIDE SEQUENCE</scope>
</reference>
<proteinExistence type="predicted"/>
<protein>
    <recommendedName>
        <fullName evidence="2">HTH marR-type domain-containing protein</fullName>
    </recommendedName>
</protein>
<organism evidence="1">
    <name type="scientific">marine metagenome</name>
    <dbReference type="NCBI Taxonomy" id="408172"/>
    <lineage>
        <taxon>unclassified sequences</taxon>
        <taxon>metagenomes</taxon>
        <taxon>ecological metagenomes</taxon>
    </lineage>
</organism>
<dbReference type="InterPro" id="IPR036390">
    <property type="entry name" value="WH_DNA-bd_sf"/>
</dbReference>
<evidence type="ECO:0008006" key="2">
    <source>
        <dbReference type="Google" id="ProtNLM"/>
    </source>
</evidence>
<dbReference type="AlphaFoldDB" id="A0A381NNB7"/>
<dbReference type="SUPFAM" id="SSF46785">
    <property type="entry name" value="Winged helix' DNA-binding domain"/>
    <property type="match status" value="1"/>
</dbReference>
<dbReference type="Gene3D" id="1.10.10.10">
    <property type="entry name" value="Winged helix-like DNA-binding domain superfamily/Winged helix DNA-binding domain"/>
    <property type="match status" value="1"/>
</dbReference>